<feature type="transmembrane region" description="Helical" evidence="1">
    <location>
        <begin position="46"/>
        <end position="64"/>
    </location>
</feature>
<sequence length="337" mass="38321">MCIGCLLKCLGKAAIDTIKGVCKCIPEFTPRPEDLMIFEFGWPKTYFLWRCSCFLLVTGLVLALPVPSTLSSYLVDLKYMHGWLIWLLVLGLGVETLVIGWVMLMYPSWQLEKSDLPLSLRAVWTQYAVIYPNILSCALMYNVGFSDFSHDVPQKATLQHLITFYALLHVFTTATPSHLFHVIKPFVLNFIYILFTIIWQLAIPFDYGSVANNLISAAKNSSLSQPLEGAKSFISSITTQRDVIYRSLDWKDWPKASGVAVLWVVCTVACHTFMMLVTWGRRQGFHNIRKVRFDFHDFERRNRVEHLRPVVETKDDDDCSETKGVTIATLGHGISAP</sequence>
<keyword evidence="1" id="KW-1133">Transmembrane helix</keyword>
<feature type="transmembrane region" description="Helical" evidence="1">
    <location>
        <begin position="84"/>
        <end position="106"/>
    </location>
</feature>
<keyword evidence="1" id="KW-0812">Transmembrane</keyword>
<feature type="transmembrane region" description="Helical" evidence="1">
    <location>
        <begin position="127"/>
        <end position="145"/>
    </location>
</feature>
<comment type="caution">
    <text evidence="2">The sequence shown here is derived from an EMBL/GenBank/DDBJ whole genome shotgun (WGS) entry which is preliminary data.</text>
</comment>
<accession>A0AAV4IZG7</accession>
<feature type="transmembrane region" description="Helical" evidence="1">
    <location>
        <begin position="260"/>
        <end position="280"/>
    </location>
</feature>
<evidence type="ECO:0000256" key="1">
    <source>
        <dbReference type="SAM" id="Phobius"/>
    </source>
</evidence>
<organism evidence="2 3">
    <name type="scientific">Elysia marginata</name>
    <dbReference type="NCBI Taxonomy" id="1093978"/>
    <lineage>
        <taxon>Eukaryota</taxon>
        <taxon>Metazoa</taxon>
        <taxon>Spiralia</taxon>
        <taxon>Lophotrochozoa</taxon>
        <taxon>Mollusca</taxon>
        <taxon>Gastropoda</taxon>
        <taxon>Heterobranchia</taxon>
        <taxon>Euthyneura</taxon>
        <taxon>Panpulmonata</taxon>
        <taxon>Sacoglossa</taxon>
        <taxon>Placobranchoidea</taxon>
        <taxon>Plakobranchidae</taxon>
        <taxon>Elysia</taxon>
    </lineage>
</organism>
<dbReference type="EMBL" id="BMAT01013591">
    <property type="protein sequence ID" value="GFS15829.1"/>
    <property type="molecule type" value="Genomic_DNA"/>
</dbReference>
<feature type="transmembrane region" description="Helical" evidence="1">
    <location>
        <begin position="186"/>
        <end position="205"/>
    </location>
</feature>
<keyword evidence="1" id="KW-0472">Membrane</keyword>
<protein>
    <submittedName>
        <fullName evidence="2">Uncharacterized protein</fullName>
    </submittedName>
</protein>
<dbReference type="Proteomes" id="UP000762676">
    <property type="component" value="Unassembled WGS sequence"/>
</dbReference>
<name>A0AAV4IZG7_9GAST</name>
<feature type="transmembrane region" description="Helical" evidence="1">
    <location>
        <begin position="157"/>
        <end position="174"/>
    </location>
</feature>
<dbReference type="AlphaFoldDB" id="A0AAV4IZG7"/>
<evidence type="ECO:0000313" key="2">
    <source>
        <dbReference type="EMBL" id="GFS15829.1"/>
    </source>
</evidence>
<evidence type="ECO:0000313" key="3">
    <source>
        <dbReference type="Proteomes" id="UP000762676"/>
    </source>
</evidence>
<proteinExistence type="predicted"/>
<gene>
    <name evidence="2" type="ORF">ElyMa_006780400</name>
</gene>
<keyword evidence="3" id="KW-1185">Reference proteome</keyword>
<reference evidence="2 3" key="1">
    <citation type="journal article" date="2021" name="Elife">
        <title>Chloroplast acquisition without the gene transfer in kleptoplastic sea slugs, Plakobranchus ocellatus.</title>
        <authorList>
            <person name="Maeda T."/>
            <person name="Takahashi S."/>
            <person name="Yoshida T."/>
            <person name="Shimamura S."/>
            <person name="Takaki Y."/>
            <person name="Nagai Y."/>
            <person name="Toyoda A."/>
            <person name="Suzuki Y."/>
            <person name="Arimoto A."/>
            <person name="Ishii H."/>
            <person name="Satoh N."/>
            <person name="Nishiyama T."/>
            <person name="Hasebe M."/>
            <person name="Maruyama T."/>
            <person name="Minagawa J."/>
            <person name="Obokata J."/>
            <person name="Shigenobu S."/>
        </authorList>
    </citation>
    <scope>NUCLEOTIDE SEQUENCE [LARGE SCALE GENOMIC DNA]</scope>
</reference>